<organism evidence="3 4">
    <name type="scientific">Phialemonium thermophilum</name>
    <dbReference type="NCBI Taxonomy" id="223376"/>
    <lineage>
        <taxon>Eukaryota</taxon>
        <taxon>Fungi</taxon>
        <taxon>Dikarya</taxon>
        <taxon>Ascomycota</taxon>
        <taxon>Pezizomycotina</taxon>
        <taxon>Sordariomycetes</taxon>
        <taxon>Sordariomycetidae</taxon>
        <taxon>Cephalothecales</taxon>
        <taxon>Cephalothecaceae</taxon>
        <taxon>Phialemonium</taxon>
    </lineage>
</organism>
<dbReference type="Proteomes" id="UP001586593">
    <property type="component" value="Unassembled WGS sequence"/>
</dbReference>
<feature type="region of interest" description="Disordered" evidence="1">
    <location>
        <begin position="142"/>
        <end position="163"/>
    </location>
</feature>
<proteinExistence type="predicted"/>
<evidence type="ECO:0000313" key="4">
    <source>
        <dbReference type="Proteomes" id="UP001586593"/>
    </source>
</evidence>
<comment type="caution">
    <text evidence="3">The sequence shown here is derived from an EMBL/GenBank/DDBJ whole genome shotgun (WGS) entry which is preliminary data.</text>
</comment>
<gene>
    <name evidence="3" type="ORF">VTK73DRAFT_3773</name>
</gene>
<accession>A0ABR3VG51</accession>
<dbReference type="EMBL" id="JAZHXJ010002211">
    <property type="protein sequence ID" value="KAL1840401.1"/>
    <property type="molecule type" value="Genomic_DNA"/>
</dbReference>
<evidence type="ECO:0000256" key="2">
    <source>
        <dbReference type="SAM" id="Phobius"/>
    </source>
</evidence>
<evidence type="ECO:0000313" key="3">
    <source>
        <dbReference type="EMBL" id="KAL1840401.1"/>
    </source>
</evidence>
<keyword evidence="2" id="KW-1133">Transmembrane helix</keyword>
<feature type="transmembrane region" description="Helical" evidence="2">
    <location>
        <begin position="20"/>
        <end position="38"/>
    </location>
</feature>
<name>A0ABR3VG51_9PEZI</name>
<keyword evidence="2" id="KW-0812">Transmembrane</keyword>
<sequence length="163" mass="18270">MSSALRARRSGLTTTRACFYPQGHVIFIFIFIFIFILFGPNQCCIQSGECRLNVSFFLQSLLPPHPACDEPTSPRSRHNSVDKRLEKRATSLARMCCRLVHTECFGFSASCGSSHRRGWGRQDTPQRVPICLLPRLRRRYRQPCSGGRGGSSASCTATLSKVK</sequence>
<reference evidence="3 4" key="1">
    <citation type="journal article" date="2024" name="Commun. Biol.">
        <title>Comparative genomic analysis of thermophilic fungi reveals convergent evolutionary adaptations and gene losses.</title>
        <authorList>
            <person name="Steindorff A.S."/>
            <person name="Aguilar-Pontes M.V."/>
            <person name="Robinson A.J."/>
            <person name="Andreopoulos B."/>
            <person name="LaButti K."/>
            <person name="Kuo A."/>
            <person name="Mondo S."/>
            <person name="Riley R."/>
            <person name="Otillar R."/>
            <person name="Haridas S."/>
            <person name="Lipzen A."/>
            <person name="Grimwood J."/>
            <person name="Schmutz J."/>
            <person name="Clum A."/>
            <person name="Reid I.D."/>
            <person name="Moisan M.C."/>
            <person name="Butler G."/>
            <person name="Nguyen T.T.M."/>
            <person name="Dewar K."/>
            <person name="Conant G."/>
            <person name="Drula E."/>
            <person name="Henrissat B."/>
            <person name="Hansel C."/>
            <person name="Singer S."/>
            <person name="Hutchinson M.I."/>
            <person name="de Vries R.P."/>
            <person name="Natvig D.O."/>
            <person name="Powell A.J."/>
            <person name="Tsang A."/>
            <person name="Grigoriev I.V."/>
        </authorList>
    </citation>
    <scope>NUCLEOTIDE SEQUENCE [LARGE SCALE GENOMIC DNA]</scope>
    <source>
        <strain evidence="3 4">ATCC 24622</strain>
    </source>
</reference>
<evidence type="ECO:0000256" key="1">
    <source>
        <dbReference type="SAM" id="MobiDB-lite"/>
    </source>
</evidence>
<keyword evidence="4" id="KW-1185">Reference proteome</keyword>
<protein>
    <submittedName>
        <fullName evidence="3">Uncharacterized protein</fullName>
    </submittedName>
</protein>
<keyword evidence="2" id="KW-0472">Membrane</keyword>